<feature type="compositionally biased region" description="Low complexity" evidence="1">
    <location>
        <begin position="696"/>
        <end position="718"/>
    </location>
</feature>
<proteinExistence type="predicted"/>
<feature type="region of interest" description="Disordered" evidence="1">
    <location>
        <begin position="437"/>
        <end position="494"/>
    </location>
</feature>
<organism evidence="2 3">
    <name type="scientific">Vitrella brassicaformis (strain CCMP3155)</name>
    <dbReference type="NCBI Taxonomy" id="1169540"/>
    <lineage>
        <taxon>Eukaryota</taxon>
        <taxon>Sar</taxon>
        <taxon>Alveolata</taxon>
        <taxon>Colpodellida</taxon>
        <taxon>Vitrellaceae</taxon>
        <taxon>Vitrella</taxon>
    </lineage>
</organism>
<gene>
    <name evidence="2" type="ORF">Vbra_6734</name>
</gene>
<name>A0A0G4E9E0_VITBC</name>
<reference evidence="2 3" key="1">
    <citation type="submission" date="2014-11" db="EMBL/GenBank/DDBJ databases">
        <authorList>
            <person name="Zhu J."/>
            <person name="Qi W."/>
            <person name="Song R."/>
        </authorList>
    </citation>
    <scope>NUCLEOTIDE SEQUENCE [LARGE SCALE GENOMIC DNA]</scope>
</reference>
<feature type="compositionally biased region" description="Low complexity" evidence="1">
    <location>
        <begin position="241"/>
        <end position="259"/>
    </location>
</feature>
<dbReference type="EMBL" id="CDMY01000040">
    <property type="protein sequence ID" value="CEL91996.1"/>
    <property type="molecule type" value="Genomic_DNA"/>
</dbReference>
<dbReference type="Proteomes" id="UP000041254">
    <property type="component" value="Unassembled WGS sequence"/>
</dbReference>
<evidence type="ECO:0000313" key="2">
    <source>
        <dbReference type="EMBL" id="CEL91996.1"/>
    </source>
</evidence>
<sequence>MNASPSSTDTVVPADAVGGEAWMDDTHTHADSRQPLDHVRLLRDKVAAYLHGAGMDHPCTDAPDDVRFAWELETASRIQGSLRERCQLMREMVMMRGAELPESSVKHAAEERLHMPDYQEAIQRAQQEASKLLGADQQEEDEMLELLSQDDEGSVTTAYGTPQHMEDTTMAAGGQGNRPQTDLRRVTAVSELESLTEKHGSGLFLKLMEIYQIDSSSWRASASLQQLQQMASDIAAEARRSAAAHAPPPTSTKSTITTIKPRDPLQPHDVYVSDWPARLVGVDPSAAEVHRGDFPSNHSTALTVNIRMALKKWKVIRYSWSSDEFPLESFDVSCTLTTDRLWKYWDHEESRVVKATLHSGRHGQDFVFLCEWPMDLLQALFSLLNAQFTKEFQHRRAESIGERAMRCIFSAPVLKSKLLTSWFHYLCATGQTDQPTEVLQDPNTYYDTHAHAPTPTHTPTSRPHQHNQHNQQQQRPTPTSASMPKEDTKGGGSVDQWRSCLLSGPLPDSVMWTGFLDRQRDGVSESDLTLVVMYVLQYWRVSLYYLLTELVPCESENDCGVFVRLDPQPLKRPGKDRQGHITTLWRLCIHYGDKMQSVACVTQWPRAAMEALVDLINLTLSNIHHTYKETGALGDGYAGKKNIVQQLFTPALIEAALMCSWFHYVNTEGYMSHRRDEFRSLQAFRAWRHAMEDGHSTPSTVPSSVVSTPRGGRTPARPARGRQGRGA</sequence>
<keyword evidence="3" id="KW-1185">Reference proteome</keyword>
<dbReference type="AlphaFoldDB" id="A0A0G4E9E0"/>
<feature type="region of interest" description="Disordered" evidence="1">
    <location>
        <begin position="692"/>
        <end position="727"/>
    </location>
</feature>
<evidence type="ECO:0000256" key="1">
    <source>
        <dbReference type="SAM" id="MobiDB-lite"/>
    </source>
</evidence>
<feature type="region of interest" description="Disordered" evidence="1">
    <location>
        <begin position="238"/>
        <end position="263"/>
    </location>
</feature>
<evidence type="ECO:0000313" key="3">
    <source>
        <dbReference type="Proteomes" id="UP000041254"/>
    </source>
</evidence>
<dbReference type="InParanoid" id="A0A0G4E9E0"/>
<protein>
    <submittedName>
        <fullName evidence="2">Uncharacterized protein</fullName>
    </submittedName>
</protein>
<dbReference type="VEuPathDB" id="CryptoDB:Vbra_6734"/>
<dbReference type="PhylomeDB" id="A0A0G4E9E0"/>
<feature type="compositionally biased region" description="Polar residues" evidence="1">
    <location>
        <begin position="437"/>
        <end position="446"/>
    </location>
</feature>
<feature type="compositionally biased region" description="Low complexity" evidence="1">
    <location>
        <begin position="451"/>
        <end position="460"/>
    </location>
</feature>
<accession>A0A0G4E9E0</accession>